<reference evidence="1 2" key="1">
    <citation type="submission" date="2013-12" db="EMBL/GenBank/DDBJ databases">
        <authorList>
            <consortium name="DOE Joint Genome Institute"/>
            <person name="Kappler U."/>
            <person name="Huntemann M."/>
            <person name="Han J."/>
            <person name="Chen A."/>
            <person name="Kyrpides N."/>
            <person name="Mavromatis K."/>
            <person name="Markowitz V."/>
            <person name="Palaniappan K."/>
            <person name="Ivanova N."/>
            <person name="Schaumberg A."/>
            <person name="Pati A."/>
            <person name="Liolios K."/>
            <person name="Nordberg H.P."/>
            <person name="Cantor M.N."/>
            <person name="Hua S.X."/>
            <person name="Woyke T."/>
        </authorList>
    </citation>
    <scope>NUCLEOTIDE SEQUENCE [LARGE SCALE GENOMIC DNA]</scope>
    <source>
        <strain evidence="2">AL2</strain>
    </source>
</reference>
<accession>W0DV13</accession>
<evidence type="ECO:0000313" key="2">
    <source>
        <dbReference type="Proteomes" id="UP000005380"/>
    </source>
</evidence>
<dbReference type="Proteomes" id="UP000005380">
    <property type="component" value="Chromosome"/>
</dbReference>
<dbReference type="InterPro" id="IPR028082">
    <property type="entry name" value="Peripla_BP_I"/>
</dbReference>
<dbReference type="AlphaFoldDB" id="W0DV13"/>
<dbReference type="KEGG" id="tao:THIAE_01935"/>
<gene>
    <name evidence="1" type="ORF">THIAE_01935</name>
</gene>
<keyword evidence="2" id="KW-1185">Reference proteome</keyword>
<proteinExistence type="predicted"/>
<protein>
    <submittedName>
        <fullName evidence="1">Uncharacterized protein</fullName>
    </submittedName>
</protein>
<dbReference type="SUPFAM" id="SSF53822">
    <property type="entry name" value="Periplasmic binding protein-like I"/>
    <property type="match status" value="1"/>
</dbReference>
<sequence length="437" mass="49953">MAQPPTSHQSSQATRPAEVVDVSRLQMLDYEIALLRAEIALRQGDRNAFLPAYEQLRRLPSISEFELRWQWVSEQAQRLNWLAVEPQTSSPNATVPRRTSGFVKAAMADRMTLVAPLSGELSPAGLALQQVLLNHYPHKVLSFVDTTGQRASALIPAIEATKADLLIILERRELTAQLAQHFHDQPAILFHPGRLLDPSFQRVLNPTYEQQAMAVKTWLEDQHYRQITWLQWRGASIQVLNRVNLELGKNLQPLEVESNAQLNDLVAQRFGHQESQARQNWLARVIDRPLTGMGRSRQDQTRVVFYGPMEQAMLLRPLLEYHQQDLPIFWIPSELPDVAFFNLSLARWQTTNALLPSHFLANLSQESTLSSEDGLFFALGEVMVELIRRSAQPLPDQFDTEFGRVWVSERGEFSLGQQWYRLNRGLEPLDSLNSQTR</sequence>
<organism evidence="1 2">
    <name type="scientific">Thiomicrospira aerophila AL3</name>
    <dbReference type="NCBI Taxonomy" id="717772"/>
    <lineage>
        <taxon>Bacteria</taxon>
        <taxon>Pseudomonadati</taxon>
        <taxon>Pseudomonadota</taxon>
        <taxon>Gammaproteobacteria</taxon>
        <taxon>Thiotrichales</taxon>
        <taxon>Piscirickettsiaceae</taxon>
        <taxon>Thiomicrospira</taxon>
    </lineage>
</organism>
<dbReference type="eggNOG" id="COG3107">
    <property type="taxonomic scope" value="Bacteria"/>
</dbReference>
<dbReference type="InParanoid" id="W0DV13"/>
<dbReference type="HOGENOM" id="CLU_626901_0_0_6"/>
<dbReference type="EMBL" id="CP007030">
    <property type="protein sequence ID" value="AHF00691.1"/>
    <property type="molecule type" value="Genomic_DNA"/>
</dbReference>
<name>W0DV13_9GAMM</name>
<evidence type="ECO:0000313" key="1">
    <source>
        <dbReference type="EMBL" id="AHF00691.1"/>
    </source>
</evidence>
<dbReference type="STRING" id="717772.THIAE_01935"/>